<organism evidence="2 3">
    <name type="scientific">Eutypa lata (strain UCR-EL1)</name>
    <name type="common">Grapevine dieback disease fungus</name>
    <name type="synonym">Eutypa armeniacae</name>
    <dbReference type="NCBI Taxonomy" id="1287681"/>
    <lineage>
        <taxon>Eukaryota</taxon>
        <taxon>Fungi</taxon>
        <taxon>Dikarya</taxon>
        <taxon>Ascomycota</taxon>
        <taxon>Pezizomycotina</taxon>
        <taxon>Sordariomycetes</taxon>
        <taxon>Xylariomycetidae</taxon>
        <taxon>Xylariales</taxon>
        <taxon>Diatrypaceae</taxon>
        <taxon>Eutypa</taxon>
    </lineage>
</organism>
<dbReference type="InterPro" id="IPR006708">
    <property type="entry name" value="Pex19"/>
</dbReference>
<dbReference type="HOGENOM" id="CLU_043063_1_1_1"/>
<gene>
    <name evidence="2" type="ORF">UCREL1_6284</name>
</gene>
<dbReference type="InterPro" id="IPR038322">
    <property type="entry name" value="Pex19_C_sf"/>
</dbReference>
<dbReference type="STRING" id="1287681.M7TA69"/>
<feature type="region of interest" description="Disordered" evidence="1">
    <location>
        <begin position="117"/>
        <end position="179"/>
    </location>
</feature>
<dbReference type="PANTHER" id="PTHR12774:SF2">
    <property type="entry name" value="PEROXISOMAL BIOGENESIS FACTOR 19"/>
    <property type="match status" value="1"/>
</dbReference>
<dbReference type="Gene3D" id="1.20.120.900">
    <property type="entry name" value="Pex19, mPTS binding domain"/>
    <property type="match status" value="1"/>
</dbReference>
<feature type="region of interest" description="Disordered" evidence="1">
    <location>
        <begin position="1"/>
        <end position="79"/>
    </location>
</feature>
<dbReference type="Proteomes" id="UP000012174">
    <property type="component" value="Unassembled WGS sequence"/>
</dbReference>
<evidence type="ECO:0000256" key="1">
    <source>
        <dbReference type="SAM" id="MobiDB-lite"/>
    </source>
</evidence>
<reference evidence="3" key="1">
    <citation type="journal article" date="2013" name="Genome Announc.">
        <title>Draft genome sequence of the grapevine dieback fungus Eutypa lata UCR-EL1.</title>
        <authorList>
            <person name="Blanco-Ulate B."/>
            <person name="Rolshausen P.E."/>
            <person name="Cantu D."/>
        </authorList>
    </citation>
    <scope>NUCLEOTIDE SEQUENCE [LARGE SCALE GENOMIC DNA]</scope>
    <source>
        <strain evidence="3">UCR-EL1</strain>
    </source>
</reference>
<dbReference type="Pfam" id="PF04614">
    <property type="entry name" value="Pex19"/>
    <property type="match status" value="1"/>
</dbReference>
<feature type="compositionally biased region" description="Acidic residues" evidence="1">
    <location>
        <begin position="32"/>
        <end position="52"/>
    </location>
</feature>
<dbReference type="PANTHER" id="PTHR12774">
    <property type="entry name" value="PEROXISOMAL BIOGENESIS FACTOR 19"/>
    <property type="match status" value="1"/>
</dbReference>
<feature type="compositionally biased region" description="Polar residues" evidence="1">
    <location>
        <begin position="126"/>
        <end position="152"/>
    </location>
</feature>
<dbReference type="GO" id="GO:0045046">
    <property type="term" value="P:protein import into peroxisome membrane"/>
    <property type="evidence" value="ECO:0007669"/>
    <property type="project" value="TreeGrafter"/>
</dbReference>
<dbReference type="EMBL" id="KB706595">
    <property type="protein sequence ID" value="EMR66756.1"/>
    <property type="molecule type" value="Genomic_DNA"/>
</dbReference>
<dbReference type="GO" id="GO:0005778">
    <property type="term" value="C:peroxisomal membrane"/>
    <property type="evidence" value="ECO:0007669"/>
    <property type="project" value="TreeGrafter"/>
</dbReference>
<sequence>MDASTADKVGDEPSQTSAQAKANEKQTVPTVEIEDAPDPDEDDLDDLDDMLEEFSSTKLSSDQAATQSGPGFTAEGLENLSEEEFEKQLQAGMAELMNDLESSTDMQAQFEDIFKGLGATAGATDPESQSGNTPGSSAQTAADLSQDATFQETIRRTMARMQESGDQATAAATAEGSEDDFIAEMMKAMKDLPGNEGSEEDFSKMLMGMMEHLTNKEILYEPMKELNAKYPEWLTKNKDTLSQDDLKRYQGQQVYVSEMVAKFEEPSYSDDKSADRQYIVERMQKMQEAGSPPHDLIGDMPSAKEVLDAPDESCAPQ</sequence>
<dbReference type="OrthoDB" id="21292at2759"/>
<proteinExistence type="predicted"/>
<name>M7TA69_EUTLA</name>
<feature type="compositionally biased region" description="Polar residues" evidence="1">
    <location>
        <begin position="54"/>
        <end position="70"/>
    </location>
</feature>
<accession>M7TA69</accession>
<dbReference type="KEGG" id="ela:UCREL1_6284"/>
<keyword evidence="3" id="KW-1185">Reference proteome</keyword>
<dbReference type="OMA" id="YEPMKEM"/>
<evidence type="ECO:0000313" key="3">
    <source>
        <dbReference type="Proteomes" id="UP000012174"/>
    </source>
</evidence>
<evidence type="ECO:0000313" key="2">
    <source>
        <dbReference type="EMBL" id="EMR66756.1"/>
    </source>
</evidence>
<feature type="compositionally biased region" description="Polar residues" evidence="1">
    <location>
        <begin position="13"/>
        <end position="29"/>
    </location>
</feature>
<protein>
    <submittedName>
        <fullName evidence="2">Putative pex19-domain-containing protein</fullName>
    </submittedName>
</protein>
<feature type="region of interest" description="Disordered" evidence="1">
    <location>
        <begin position="285"/>
        <end position="317"/>
    </location>
</feature>
<dbReference type="GO" id="GO:0033328">
    <property type="term" value="F:peroxisome membrane targeting sequence binding"/>
    <property type="evidence" value="ECO:0007669"/>
    <property type="project" value="TreeGrafter"/>
</dbReference>
<dbReference type="eggNOG" id="KOG3133">
    <property type="taxonomic scope" value="Eukaryota"/>
</dbReference>
<dbReference type="AlphaFoldDB" id="M7TA69"/>